<feature type="domain" description="Peptidase M28" evidence="2">
    <location>
        <begin position="96"/>
        <end position="294"/>
    </location>
</feature>
<dbReference type="AlphaFoldDB" id="A0A916YZ55"/>
<dbReference type="SUPFAM" id="SSF50156">
    <property type="entry name" value="PDZ domain-like"/>
    <property type="match status" value="1"/>
</dbReference>
<dbReference type="InterPro" id="IPR001478">
    <property type="entry name" value="PDZ"/>
</dbReference>
<keyword evidence="4" id="KW-0031">Aminopeptidase</keyword>
<evidence type="ECO:0000313" key="4">
    <source>
        <dbReference type="EMBL" id="GGD67927.1"/>
    </source>
</evidence>
<dbReference type="PANTHER" id="PTHR12147:SF26">
    <property type="entry name" value="PEPTIDASE M28 DOMAIN-CONTAINING PROTEIN"/>
    <property type="match status" value="1"/>
</dbReference>
<feature type="signal peptide" evidence="1">
    <location>
        <begin position="1"/>
        <end position="22"/>
    </location>
</feature>
<keyword evidence="1" id="KW-0732">Signal</keyword>
<reference evidence="4" key="1">
    <citation type="journal article" date="2014" name="Int. J. Syst. Evol. Microbiol.">
        <title>Complete genome sequence of Corynebacterium casei LMG S-19264T (=DSM 44701T), isolated from a smear-ripened cheese.</title>
        <authorList>
            <consortium name="US DOE Joint Genome Institute (JGI-PGF)"/>
            <person name="Walter F."/>
            <person name="Albersmeier A."/>
            <person name="Kalinowski J."/>
            <person name="Ruckert C."/>
        </authorList>
    </citation>
    <scope>NUCLEOTIDE SEQUENCE</scope>
    <source>
        <strain evidence="4">CGMCC 1.15958</strain>
    </source>
</reference>
<dbReference type="SUPFAM" id="SSF53187">
    <property type="entry name" value="Zn-dependent exopeptidases"/>
    <property type="match status" value="1"/>
</dbReference>
<keyword evidence="4" id="KW-0645">Protease</keyword>
<feature type="domain" description="PDZ" evidence="3">
    <location>
        <begin position="337"/>
        <end position="407"/>
    </location>
</feature>
<organism evidence="4 5">
    <name type="scientific">Emticicia aquatilis</name>
    <dbReference type="NCBI Taxonomy" id="1537369"/>
    <lineage>
        <taxon>Bacteria</taxon>
        <taxon>Pseudomonadati</taxon>
        <taxon>Bacteroidota</taxon>
        <taxon>Cytophagia</taxon>
        <taxon>Cytophagales</taxon>
        <taxon>Leadbetterellaceae</taxon>
        <taxon>Emticicia</taxon>
    </lineage>
</organism>
<keyword evidence="4" id="KW-0378">Hydrolase</keyword>
<accession>A0A916YZ55</accession>
<sequence length="409" mass="44355">MKKIFLSFVLIAALTDAGRAFAQTPSSIQKHINYLASDKLEGRGTGTEGGKTAAKYLEKQFKKIGLKPYGDKGTYLQEFPAKKGLPPNVSYVQATNVVGFLDNGSEKTIIIGAHYDHLGKGDQGSSLEANSVGSIHNGADDNASGTAGLIEMAKFYAKNKIKEKHNFLFIGFSGEELGLIGSKYYADNATIDLKSVNCMVNMDMIGRYREDKGLTIGGWGTSSFWGKNIPQLAMNQGVKYNVDSAGVGPSDHTSFYLKNLPVLFFFTGAHQEYHKPSDDANLINAEGEVKVLDLAKSIIEKIEESPKLDFIQVANNPHAGNARSSFKVTMGIIPDYAYDKVGVRIDGVTKGRPAEIAGIQAGDVIMKLGDNATTDVQEYMKALGKFEKGQTIDAEVKRGAEKLILKITF</sequence>
<keyword evidence="5" id="KW-1185">Reference proteome</keyword>
<dbReference type="InterPro" id="IPR045175">
    <property type="entry name" value="M28_fam"/>
</dbReference>
<gene>
    <name evidence="4" type="ORF">GCM10011514_35060</name>
</gene>
<dbReference type="InterPro" id="IPR036034">
    <property type="entry name" value="PDZ_sf"/>
</dbReference>
<dbReference type="Proteomes" id="UP000609064">
    <property type="component" value="Unassembled WGS sequence"/>
</dbReference>
<name>A0A916YZ55_9BACT</name>
<evidence type="ECO:0000256" key="1">
    <source>
        <dbReference type="SAM" id="SignalP"/>
    </source>
</evidence>
<feature type="chain" id="PRO_5037494918" evidence="1">
    <location>
        <begin position="23"/>
        <end position="409"/>
    </location>
</feature>
<dbReference type="Gene3D" id="2.30.42.10">
    <property type="match status" value="1"/>
</dbReference>
<evidence type="ECO:0000259" key="3">
    <source>
        <dbReference type="Pfam" id="PF13180"/>
    </source>
</evidence>
<dbReference type="Pfam" id="PF13180">
    <property type="entry name" value="PDZ_2"/>
    <property type="match status" value="1"/>
</dbReference>
<dbReference type="InterPro" id="IPR007484">
    <property type="entry name" value="Peptidase_M28"/>
</dbReference>
<dbReference type="GO" id="GO:0004177">
    <property type="term" value="F:aminopeptidase activity"/>
    <property type="evidence" value="ECO:0007669"/>
    <property type="project" value="UniProtKB-KW"/>
</dbReference>
<reference evidence="4" key="2">
    <citation type="submission" date="2020-09" db="EMBL/GenBank/DDBJ databases">
        <authorList>
            <person name="Sun Q."/>
            <person name="Zhou Y."/>
        </authorList>
    </citation>
    <scope>NUCLEOTIDE SEQUENCE</scope>
    <source>
        <strain evidence="4">CGMCC 1.15958</strain>
    </source>
</reference>
<dbReference type="PANTHER" id="PTHR12147">
    <property type="entry name" value="METALLOPEPTIDASE M28 FAMILY MEMBER"/>
    <property type="match status" value="1"/>
</dbReference>
<protein>
    <submittedName>
        <fullName evidence="4">Aminopeptidase</fullName>
    </submittedName>
</protein>
<dbReference type="EMBL" id="BMKK01000007">
    <property type="protein sequence ID" value="GGD67927.1"/>
    <property type="molecule type" value="Genomic_DNA"/>
</dbReference>
<comment type="caution">
    <text evidence="4">The sequence shown here is derived from an EMBL/GenBank/DDBJ whole genome shotgun (WGS) entry which is preliminary data.</text>
</comment>
<dbReference type="Pfam" id="PF04389">
    <property type="entry name" value="Peptidase_M28"/>
    <property type="match status" value="1"/>
</dbReference>
<dbReference type="GO" id="GO:0006508">
    <property type="term" value="P:proteolysis"/>
    <property type="evidence" value="ECO:0007669"/>
    <property type="project" value="InterPro"/>
</dbReference>
<dbReference type="RefSeq" id="WP_188767822.1">
    <property type="nucleotide sequence ID" value="NZ_BMKK01000007.1"/>
</dbReference>
<dbReference type="Gene3D" id="3.40.630.10">
    <property type="entry name" value="Zn peptidases"/>
    <property type="match status" value="1"/>
</dbReference>
<proteinExistence type="predicted"/>
<evidence type="ECO:0000259" key="2">
    <source>
        <dbReference type="Pfam" id="PF04389"/>
    </source>
</evidence>
<evidence type="ECO:0000313" key="5">
    <source>
        <dbReference type="Proteomes" id="UP000609064"/>
    </source>
</evidence>
<dbReference type="GO" id="GO:0008235">
    <property type="term" value="F:metalloexopeptidase activity"/>
    <property type="evidence" value="ECO:0007669"/>
    <property type="project" value="InterPro"/>
</dbReference>